<dbReference type="Proteomes" id="UP001446205">
    <property type="component" value="Unassembled WGS sequence"/>
</dbReference>
<evidence type="ECO:0000256" key="7">
    <source>
        <dbReference type="ARBA" id="ARBA00047989"/>
    </source>
</evidence>
<name>A0ABU9D5G2_9PROT</name>
<dbReference type="PANTHER" id="PTHR30616:SF2">
    <property type="entry name" value="PURINE NUCLEOSIDE PHOSPHORYLASE LACC1"/>
    <property type="match status" value="1"/>
</dbReference>
<dbReference type="SUPFAM" id="SSF64438">
    <property type="entry name" value="CNF1/YfiH-like putative cysteine hydrolases"/>
    <property type="match status" value="1"/>
</dbReference>
<comment type="catalytic activity">
    <reaction evidence="1">
        <text>inosine + phosphate = alpha-D-ribose 1-phosphate + hypoxanthine</text>
        <dbReference type="Rhea" id="RHEA:27646"/>
        <dbReference type="ChEBI" id="CHEBI:17368"/>
        <dbReference type="ChEBI" id="CHEBI:17596"/>
        <dbReference type="ChEBI" id="CHEBI:43474"/>
        <dbReference type="ChEBI" id="CHEBI:57720"/>
        <dbReference type="EC" id="2.4.2.1"/>
    </reaction>
    <physiologicalReaction direction="left-to-right" evidence="1">
        <dbReference type="Rhea" id="RHEA:27647"/>
    </physiologicalReaction>
</comment>
<evidence type="ECO:0000256" key="10">
    <source>
        <dbReference type="RuleBase" id="RU361274"/>
    </source>
</evidence>
<comment type="catalytic activity">
    <reaction evidence="8">
        <text>adenosine + phosphate = alpha-D-ribose 1-phosphate + adenine</text>
        <dbReference type="Rhea" id="RHEA:27642"/>
        <dbReference type="ChEBI" id="CHEBI:16335"/>
        <dbReference type="ChEBI" id="CHEBI:16708"/>
        <dbReference type="ChEBI" id="CHEBI:43474"/>
        <dbReference type="ChEBI" id="CHEBI:57720"/>
        <dbReference type="EC" id="2.4.2.1"/>
    </reaction>
    <physiologicalReaction direction="left-to-right" evidence="8">
        <dbReference type="Rhea" id="RHEA:27643"/>
    </physiologicalReaction>
</comment>
<evidence type="ECO:0000256" key="9">
    <source>
        <dbReference type="ARBA" id="ARBA00049893"/>
    </source>
</evidence>
<dbReference type="EMBL" id="JBBPCO010000002">
    <property type="protein sequence ID" value="MEK8088793.1"/>
    <property type="molecule type" value="Genomic_DNA"/>
</dbReference>
<protein>
    <recommendedName>
        <fullName evidence="10">Purine nucleoside phosphorylase</fullName>
    </recommendedName>
</protein>
<dbReference type="InterPro" id="IPR038371">
    <property type="entry name" value="Cu_polyphenol_OxRdtase_sf"/>
</dbReference>
<evidence type="ECO:0000256" key="6">
    <source>
        <dbReference type="ARBA" id="ARBA00022833"/>
    </source>
</evidence>
<accession>A0ABU9D5G2</accession>
<dbReference type="Gene3D" id="3.60.140.10">
    <property type="entry name" value="CNF1/YfiH-like putative cysteine hydrolases"/>
    <property type="match status" value="1"/>
</dbReference>
<sequence length="247" mass="26168">MTPGWIKPDWPLATSVGACITTRNGGVSEASYASLNLGAHVGDDPQAVARNRAMLRQKLALPAAPRWLEQVHGTEIVELDGQEAGIPRADGSITSTPGVVLTVLTADCLPVLLADTHTSRVAALHAGWRGLADGILEAGVTAMQRPLPTVHAYLGPAIGPAAFEVGDEVRARFLADDPASAQCFRPSPAGRWLADIYALARLRLESAGLKASHIHGGGRCTFSEAESFFSYRRDGETGRMASLIWLP</sequence>
<dbReference type="NCBIfam" id="TIGR00726">
    <property type="entry name" value="peptidoglycan editing factor PgeF"/>
    <property type="match status" value="1"/>
</dbReference>
<evidence type="ECO:0000256" key="2">
    <source>
        <dbReference type="ARBA" id="ARBA00007353"/>
    </source>
</evidence>
<dbReference type="Pfam" id="PF02578">
    <property type="entry name" value="Cu-oxidase_4"/>
    <property type="match status" value="1"/>
</dbReference>
<evidence type="ECO:0000313" key="11">
    <source>
        <dbReference type="EMBL" id="MEK8088793.1"/>
    </source>
</evidence>
<organism evidence="11 12">
    <name type="scientific">Thermithiobacillus plumbiphilus</name>
    <dbReference type="NCBI Taxonomy" id="1729899"/>
    <lineage>
        <taxon>Bacteria</taxon>
        <taxon>Pseudomonadati</taxon>
        <taxon>Pseudomonadota</taxon>
        <taxon>Acidithiobacillia</taxon>
        <taxon>Acidithiobacillales</taxon>
        <taxon>Thermithiobacillaceae</taxon>
        <taxon>Thermithiobacillus</taxon>
    </lineage>
</organism>
<dbReference type="RefSeq" id="WP_341369858.1">
    <property type="nucleotide sequence ID" value="NZ_JBBPCO010000002.1"/>
</dbReference>
<dbReference type="PANTHER" id="PTHR30616">
    <property type="entry name" value="UNCHARACTERIZED PROTEIN YFIH"/>
    <property type="match status" value="1"/>
</dbReference>
<comment type="similarity">
    <text evidence="2 10">Belongs to the purine nucleoside phosphorylase YfiH/LACC1 family.</text>
</comment>
<keyword evidence="3" id="KW-0808">Transferase</keyword>
<reference evidence="11 12" key="1">
    <citation type="submission" date="2024-04" db="EMBL/GenBank/DDBJ databases">
        <authorList>
            <person name="Abashina T."/>
            <person name="Shaikin A."/>
        </authorList>
    </citation>
    <scope>NUCLEOTIDE SEQUENCE [LARGE SCALE GENOMIC DNA]</scope>
    <source>
        <strain evidence="11 12">AAFK</strain>
    </source>
</reference>
<evidence type="ECO:0000256" key="1">
    <source>
        <dbReference type="ARBA" id="ARBA00000553"/>
    </source>
</evidence>
<keyword evidence="12" id="KW-1185">Reference proteome</keyword>
<keyword evidence="4" id="KW-0479">Metal-binding</keyword>
<proteinExistence type="inferred from homology"/>
<evidence type="ECO:0000313" key="12">
    <source>
        <dbReference type="Proteomes" id="UP001446205"/>
    </source>
</evidence>
<dbReference type="CDD" id="cd16833">
    <property type="entry name" value="YfiH"/>
    <property type="match status" value="1"/>
</dbReference>
<evidence type="ECO:0000256" key="5">
    <source>
        <dbReference type="ARBA" id="ARBA00022801"/>
    </source>
</evidence>
<evidence type="ECO:0000256" key="8">
    <source>
        <dbReference type="ARBA" id="ARBA00048968"/>
    </source>
</evidence>
<keyword evidence="5" id="KW-0378">Hydrolase</keyword>
<comment type="catalytic activity">
    <reaction evidence="9">
        <text>S-methyl-5'-thioadenosine + phosphate = 5-(methylsulfanyl)-alpha-D-ribose 1-phosphate + adenine</text>
        <dbReference type="Rhea" id="RHEA:11852"/>
        <dbReference type="ChEBI" id="CHEBI:16708"/>
        <dbReference type="ChEBI" id="CHEBI:17509"/>
        <dbReference type="ChEBI" id="CHEBI:43474"/>
        <dbReference type="ChEBI" id="CHEBI:58533"/>
        <dbReference type="EC" id="2.4.2.28"/>
    </reaction>
    <physiologicalReaction direction="left-to-right" evidence="9">
        <dbReference type="Rhea" id="RHEA:11853"/>
    </physiologicalReaction>
</comment>
<gene>
    <name evidence="11" type="primary">pgeF</name>
    <name evidence="11" type="ORF">WOB96_03360</name>
</gene>
<dbReference type="InterPro" id="IPR011324">
    <property type="entry name" value="Cytotoxic_necrot_fac-like_cat"/>
</dbReference>
<evidence type="ECO:0000256" key="4">
    <source>
        <dbReference type="ARBA" id="ARBA00022723"/>
    </source>
</evidence>
<comment type="caution">
    <text evidence="11">The sequence shown here is derived from an EMBL/GenBank/DDBJ whole genome shotgun (WGS) entry which is preliminary data.</text>
</comment>
<comment type="catalytic activity">
    <reaction evidence="7">
        <text>adenosine + H2O + H(+) = inosine + NH4(+)</text>
        <dbReference type="Rhea" id="RHEA:24408"/>
        <dbReference type="ChEBI" id="CHEBI:15377"/>
        <dbReference type="ChEBI" id="CHEBI:15378"/>
        <dbReference type="ChEBI" id="CHEBI:16335"/>
        <dbReference type="ChEBI" id="CHEBI:17596"/>
        <dbReference type="ChEBI" id="CHEBI:28938"/>
        <dbReference type="EC" id="3.5.4.4"/>
    </reaction>
    <physiologicalReaction direction="left-to-right" evidence="7">
        <dbReference type="Rhea" id="RHEA:24409"/>
    </physiologicalReaction>
</comment>
<dbReference type="InterPro" id="IPR003730">
    <property type="entry name" value="Cu_polyphenol_OxRdtase"/>
</dbReference>
<keyword evidence="6" id="KW-0862">Zinc</keyword>
<evidence type="ECO:0000256" key="3">
    <source>
        <dbReference type="ARBA" id="ARBA00022679"/>
    </source>
</evidence>